<reference evidence="1 2" key="1">
    <citation type="journal article" date="2021" name="Elife">
        <title>Chloroplast acquisition without the gene transfer in kleptoplastic sea slugs, Plakobranchus ocellatus.</title>
        <authorList>
            <person name="Maeda T."/>
            <person name="Takahashi S."/>
            <person name="Yoshida T."/>
            <person name="Shimamura S."/>
            <person name="Takaki Y."/>
            <person name="Nagai Y."/>
            <person name="Toyoda A."/>
            <person name="Suzuki Y."/>
            <person name="Arimoto A."/>
            <person name="Ishii H."/>
            <person name="Satoh N."/>
            <person name="Nishiyama T."/>
            <person name="Hasebe M."/>
            <person name="Maruyama T."/>
            <person name="Minagawa J."/>
            <person name="Obokata J."/>
            <person name="Shigenobu S."/>
        </authorList>
    </citation>
    <scope>NUCLEOTIDE SEQUENCE [LARGE SCALE GENOMIC DNA]</scope>
</reference>
<proteinExistence type="predicted"/>
<evidence type="ECO:0000313" key="1">
    <source>
        <dbReference type="EMBL" id="GFO08499.1"/>
    </source>
</evidence>
<dbReference type="AlphaFoldDB" id="A0AAV4AQA4"/>
<accession>A0AAV4AQA4</accession>
<comment type="caution">
    <text evidence="1">The sequence shown here is derived from an EMBL/GenBank/DDBJ whole genome shotgun (WGS) entry which is preliminary data.</text>
</comment>
<protein>
    <submittedName>
        <fullName evidence="1">Uncharacterized protein</fullName>
    </submittedName>
</protein>
<gene>
    <name evidence="1" type="ORF">PoB_003500400</name>
</gene>
<dbReference type="EMBL" id="BLXT01003960">
    <property type="protein sequence ID" value="GFO08499.1"/>
    <property type="molecule type" value="Genomic_DNA"/>
</dbReference>
<name>A0AAV4AQA4_9GAST</name>
<organism evidence="1 2">
    <name type="scientific">Plakobranchus ocellatus</name>
    <dbReference type="NCBI Taxonomy" id="259542"/>
    <lineage>
        <taxon>Eukaryota</taxon>
        <taxon>Metazoa</taxon>
        <taxon>Spiralia</taxon>
        <taxon>Lophotrochozoa</taxon>
        <taxon>Mollusca</taxon>
        <taxon>Gastropoda</taxon>
        <taxon>Heterobranchia</taxon>
        <taxon>Euthyneura</taxon>
        <taxon>Panpulmonata</taxon>
        <taxon>Sacoglossa</taxon>
        <taxon>Placobranchoidea</taxon>
        <taxon>Plakobranchidae</taxon>
        <taxon>Plakobranchus</taxon>
    </lineage>
</organism>
<dbReference type="Proteomes" id="UP000735302">
    <property type="component" value="Unassembled WGS sequence"/>
</dbReference>
<keyword evidence="2" id="KW-1185">Reference proteome</keyword>
<evidence type="ECO:0000313" key="2">
    <source>
        <dbReference type="Proteomes" id="UP000735302"/>
    </source>
</evidence>
<sequence length="132" mass="14616">MTDVAVSVGPQWRQQFTCSTIDVLKYSLSLVTVHTKSATCRGVGAFLLCFTASSYVSGFVGKGKGECRYVTTHNSTARCRANHKVSLFTQIIRLTCRWVAHSNCDIILQVSHDKSRRLQCGPTLTVRYPPTS</sequence>